<comment type="similarity">
    <text evidence="2">Belongs to the UPF0126 family.</text>
</comment>
<evidence type="ECO:0000256" key="1">
    <source>
        <dbReference type="ARBA" id="ARBA00004651"/>
    </source>
</evidence>
<organism evidence="9 10">
    <name type="scientific">Sandarakinorhabdus glacialis</name>
    <dbReference type="NCBI Taxonomy" id="1614636"/>
    <lineage>
        <taxon>Bacteria</taxon>
        <taxon>Pseudomonadati</taxon>
        <taxon>Pseudomonadota</taxon>
        <taxon>Alphaproteobacteria</taxon>
        <taxon>Sphingomonadales</taxon>
        <taxon>Sphingosinicellaceae</taxon>
        <taxon>Sandarakinorhabdus</taxon>
    </lineage>
</organism>
<keyword evidence="3" id="KW-1003">Cell membrane</keyword>
<gene>
    <name evidence="9" type="ORF">GCM10011529_09430</name>
</gene>
<keyword evidence="4 7" id="KW-0812">Transmembrane</keyword>
<feature type="domain" description="Glycine transporter" evidence="8">
    <location>
        <begin position="99"/>
        <end position="172"/>
    </location>
</feature>
<feature type="transmembrane region" description="Helical" evidence="7">
    <location>
        <begin position="40"/>
        <end position="57"/>
    </location>
</feature>
<keyword evidence="10" id="KW-1185">Reference proteome</keyword>
<feature type="transmembrane region" description="Helical" evidence="7">
    <location>
        <begin position="127"/>
        <end position="145"/>
    </location>
</feature>
<evidence type="ECO:0000313" key="10">
    <source>
        <dbReference type="Proteomes" id="UP000635071"/>
    </source>
</evidence>
<dbReference type="Proteomes" id="UP000635071">
    <property type="component" value="Unassembled WGS sequence"/>
</dbReference>
<feature type="domain" description="Glycine transporter" evidence="8">
    <location>
        <begin position="16"/>
        <end position="89"/>
    </location>
</feature>
<feature type="transmembrane region" description="Helical" evidence="7">
    <location>
        <begin position="95"/>
        <end position="115"/>
    </location>
</feature>
<dbReference type="EMBL" id="BMJM01000002">
    <property type="protein sequence ID" value="GGE05152.1"/>
    <property type="molecule type" value="Genomic_DNA"/>
</dbReference>
<evidence type="ECO:0000256" key="6">
    <source>
        <dbReference type="ARBA" id="ARBA00023136"/>
    </source>
</evidence>
<accession>A0A916ZML5</accession>
<proteinExistence type="inferred from homology"/>
<reference evidence="9" key="1">
    <citation type="journal article" date="2014" name="Int. J. Syst. Evol. Microbiol.">
        <title>Complete genome sequence of Corynebacterium casei LMG S-19264T (=DSM 44701T), isolated from a smear-ripened cheese.</title>
        <authorList>
            <consortium name="US DOE Joint Genome Institute (JGI-PGF)"/>
            <person name="Walter F."/>
            <person name="Albersmeier A."/>
            <person name="Kalinowski J."/>
            <person name="Ruckert C."/>
        </authorList>
    </citation>
    <scope>NUCLEOTIDE SEQUENCE</scope>
    <source>
        <strain evidence="9">CGMCC 1.15519</strain>
    </source>
</reference>
<dbReference type="AlphaFoldDB" id="A0A916ZML5"/>
<comment type="caution">
    <text evidence="9">The sequence shown here is derived from an EMBL/GenBank/DDBJ whole genome shotgun (WGS) entry which is preliminary data.</text>
</comment>
<evidence type="ECO:0000256" key="2">
    <source>
        <dbReference type="ARBA" id="ARBA00008193"/>
    </source>
</evidence>
<evidence type="ECO:0000256" key="7">
    <source>
        <dbReference type="SAM" id="Phobius"/>
    </source>
</evidence>
<evidence type="ECO:0000256" key="3">
    <source>
        <dbReference type="ARBA" id="ARBA00022475"/>
    </source>
</evidence>
<dbReference type="InterPro" id="IPR005115">
    <property type="entry name" value="Gly_transporter"/>
</dbReference>
<keyword evidence="6 7" id="KW-0472">Membrane</keyword>
<feature type="transmembrane region" description="Helical" evidence="7">
    <location>
        <begin position="13"/>
        <end position="33"/>
    </location>
</feature>
<reference evidence="9" key="2">
    <citation type="submission" date="2020-09" db="EMBL/GenBank/DDBJ databases">
        <authorList>
            <person name="Sun Q."/>
            <person name="Zhou Y."/>
        </authorList>
    </citation>
    <scope>NUCLEOTIDE SEQUENCE</scope>
    <source>
        <strain evidence="9">CGMCC 1.15519</strain>
    </source>
</reference>
<comment type="subcellular location">
    <subcellularLocation>
        <location evidence="1">Cell membrane</location>
        <topology evidence="1">Multi-pass membrane protein</topology>
    </subcellularLocation>
</comment>
<feature type="transmembrane region" description="Helical" evidence="7">
    <location>
        <begin position="69"/>
        <end position="88"/>
    </location>
</feature>
<dbReference type="Pfam" id="PF03458">
    <property type="entry name" value="Gly_transporter"/>
    <property type="match status" value="2"/>
</dbReference>
<keyword evidence="5 7" id="KW-1133">Transmembrane helix</keyword>
<dbReference type="PANTHER" id="PTHR30506:SF3">
    <property type="entry name" value="UPF0126 INNER MEMBRANE PROTEIN YADS-RELATED"/>
    <property type="match status" value="1"/>
</dbReference>
<evidence type="ECO:0000256" key="4">
    <source>
        <dbReference type="ARBA" id="ARBA00022692"/>
    </source>
</evidence>
<name>A0A916ZML5_9SPHN</name>
<evidence type="ECO:0000259" key="8">
    <source>
        <dbReference type="Pfam" id="PF03458"/>
    </source>
</evidence>
<sequence length="212" mass="21659">MIDTAPIDAIRPLLSWLDMAGVAVFAVSGALAAARAKQTIVTFAFFAAITGIGGGTLRDLLIGAPVFWVGRSDYLAVCLIAAAAVWVLRADRWKLASLLWFDAIGMAAYAVIGAAKAHSLGVPPLPSIVMGVLTASFGGIIRDVLAGVPSILLRREIYVSAAALGSASYIVLVELGADSFVAGGIGFAAGFGLRALAIGRGLALPGYRDGGD</sequence>
<feature type="transmembrane region" description="Helical" evidence="7">
    <location>
        <begin position="157"/>
        <end position="173"/>
    </location>
</feature>
<dbReference type="PANTHER" id="PTHR30506">
    <property type="entry name" value="INNER MEMBRANE PROTEIN"/>
    <property type="match status" value="1"/>
</dbReference>
<protein>
    <recommendedName>
        <fullName evidence="8">Glycine transporter domain-containing protein</fullName>
    </recommendedName>
</protein>
<feature type="transmembrane region" description="Helical" evidence="7">
    <location>
        <begin position="179"/>
        <end position="198"/>
    </location>
</feature>
<evidence type="ECO:0000256" key="5">
    <source>
        <dbReference type="ARBA" id="ARBA00022989"/>
    </source>
</evidence>
<evidence type="ECO:0000313" key="9">
    <source>
        <dbReference type="EMBL" id="GGE05152.1"/>
    </source>
</evidence>
<dbReference type="GO" id="GO:0005886">
    <property type="term" value="C:plasma membrane"/>
    <property type="evidence" value="ECO:0007669"/>
    <property type="project" value="UniProtKB-SubCell"/>
</dbReference>